<dbReference type="Gene3D" id="3.40.30.120">
    <property type="match status" value="1"/>
</dbReference>
<keyword evidence="4" id="KW-1185">Reference proteome</keyword>
<proteinExistence type="predicted"/>
<dbReference type="OrthoDB" id="8670884at2"/>
<sequence>MAAAANGARALTIATGQPGGEVAAQEVLVRPDGYVAWAPSSPEPDIAGLGSALTSWFGISLG</sequence>
<organism evidence="1 3">
    <name type="scientific">Mycobacterium gordonae</name>
    <dbReference type="NCBI Taxonomy" id="1778"/>
    <lineage>
        <taxon>Bacteria</taxon>
        <taxon>Bacillati</taxon>
        <taxon>Actinomycetota</taxon>
        <taxon>Actinomycetes</taxon>
        <taxon>Mycobacteriales</taxon>
        <taxon>Mycobacteriaceae</taxon>
        <taxon>Mycobacterium</taxon>
    </lineage>
</organism>
<dbReference type="RefSeq" id="WP_065132301.1">
    <property type="nucleotide sequence ID" value="NZ_JACKSU010000120.1"/>
</dbReference>
<dbReference type="Proteomes" id="UP000093757">
    <property type="component" value="Unassembled WGS sequence"/>
</dbReference>
<comment type="caution">
    <text evidence="1">The sequence shown here is derived from an EMBL/GenBank/DDBJ whole genome shotgun (WGS) entry which is preliminary data.</text>
</comment>
<dbReference type="AlphaFoldDB" id="A0A1A6BMM2"/>
<dbReference type="Proteomes" id="UP000193928">
    <property type="component" value="Unassembled WGS sequence"/>
</dbReference>
<gene>
    <name evidence="1" type="ORF">A9W98_08660</name>
    <name evidence="2" type="ORF">AWC08_19155</name>
</gene>
<name>A0A1A6BMM2_MYCGO</name>
<evidence type="ECO:0000313" key="3">
    <source>
        <dbReference type="Proteomes" id="UP000093757"/>
    </source>
</evidence>
<protein>
    <recommendedName>
        <fullName evidence="5">FAD-binding domain-containing protein</fullName>
    </recommendedName>
</protein>
<dbReference type="Pfam" id="PF21274">
    <property type="entry name" value="Rng_hyd_C"/>
    <property type="match status" value="1"/>
</dbReference>
<evidence type="ECO:0000313" key="1">
    <source>
        <dbReference type="EMBL" id="OBS03602.1"/>
    </source>
</evidence>
<reference evidence="1 3" key="2">
    <citation type="submission" date="2016-06" db="EMBL/GenBank/DDBJ databases">
        <authorList>
            <person name="Kjaerup R.B."/>
            <person name="Dalgaard T.S."/>
            <person name="Juul-Madsen H.R."/>
        </authorList>
    </citation>
    <scope>NUCLEOTIDE SEQUENCE [LARGE SCALE GENOMIC DNA]</scope>
    <source>
        <strain evidence="1 3">1245752.6</strain>
    </source>
</reference>
<reference evidence="2 4" key="1">
    <citation type="submission" date="2016-01" db="EMBL/GenBank/DDBJ databases">
        <title>The new phylogeny of the genus Mycobacterium.</title>
        <authorList>
            <person name="Tarcisio F."/>
            <person name="Conor M."/>
            <person name="Antonella G."/>
            <person name="Elisabetta G."/>
            <person name="Giulia F.S."/>
            <person name="Sara T."/>
            <person name="Anna F."/>
            <person name="Clotilde B."/>
            <person name="Roberto B."/>
            <person name="Veronica D.S."/>
            <person name="Fabio R."/>
            <person name="Monica P."/>
            <person name="Olivier J."/>
            <person name="Enrico T."/>
            <person name="Nicola S."/>
        </authorList>
    </citation>
    <scope>NUCLEOTIDE SEQUENCE [LARGE SCALE GENOMIC DNA]</scope>
    <source>
        <strain evidence="2 4">DSM 44160</strain>
    </source>
</reference>
<evidence type="ECO:0000313" key="4">
    <source>
        <dbReference type="Proteomes" id="UP000193928"/>
    </source>
</evidence>
<dbReference type="EMBL" id="MAEM01000056">
    <property type="protein sequence ID" value="OBS03602.1"/>
    <property type="molecule type" value="Genomic_DNA"/>
</dbReference>
<evidence type="ECO:0000313" key="2">
    <source>
        <dbReference type="EMBL" id="ORV92706.1"/>
    </source>
</evidence>
<dbReference type="EMBL" id="LQOY01000047">
    <property type="protein sequence ID" value="ORV92706.1"/>
    <property type="molecule type" value="Genomic_DNA"/>
</dbReference>
<accession>A0A1A6BMM2</accession>
<evidence type="ECO:0008006" key="5">
    <source>
        <dbReference type="Google" id="ProtNLM"/>
    </source>
</evidence>